<name>A8GJQ9_SERP5</name>
<evidence type="ECO:0000256" key="1">
    <source>
        <dbReference type="ARBA" id="ARBA00005058"/>
    </source>
</evidence>
<dbReference type="InterPro" id="IPR010943">
    <property type="entry name" value="Xanthosine_phosphorylase"/>
</dbReference>
<feature type="binding site" evidence="6">
    <location>
        <position position="43"/>
    </location>
    <ligand>
        <name>phosphate</name>
        <dbReference type="ChEBI" id="CHEBI:43474"/>
    </ligand>
</feature>
<evidence type="ECO:0000256" key="6">
    <source>
        <dbReference type="PIRSR" id="PIRSR000477-2"/>
    </source>
</evidence>
<evidence type="ECO:0000256" key="3">
    <source>
        <dbReference type="ARBA" id="ARBA00022676"/>
    </source>
</evidence>
<evidence type="ECO:0000313" key="8">
    <source>
        <dbReference type="EMBL" id="ABV43349.1"/>
    </source>
</evidence>
<dbReference type="Pfam" id="PF01048">
    <property type="entry name" value="PNP_UDP_1"/>
    <property type="match status" value="1"/>
</dbReference>
<organism evidence="8">
    <name type="scientific">Serratia proteamaculans (strain 568)</name>
    <dbReference type="NCBI Taxonomy" id="399741"/>
    <lineage>
        <taxon>Bacteria</taxon>
        <taxon>Pseudomonadati</taxon>
        <taxon>Pseudomonadota</taxon>
        <taxon>Gammaproteobacteria</taxon>
        <taxon>Enterobacterales</taxon>
        <taxon>Yersiniaceae</taxon>
        <taxon>Serratia</taxon>
    </lineage>
</organism>
<dbReference type="InterPro" id="IPR018099">
    <property type="entry name" value="Purine_phosphorylase-2_CS"/>
</dbReference>
<feature type="binding site" evidence="6">
    <location>
        <position position="206"/>
    </location>
    <ligand>
        <name>a purine D-ribonucleoside</name>
        <dbReference type="ChEBI" id="CHEBI:142355"/>
    </ligand>
</feature>
<dbReference type="STRING" id="399741.Spro_4255"/>
<dbReference type="KEGG" id="spe:Spro_4255"/>
<dbReference type="Gene3D" id="3.40.50.1580">
    <property type="entry name" value="Nucleoside phosphorylase domain"/>
    <property type="match status" value="1"/>
</dbReference>
<dbReference type="NCBIfam" id="NF006054">
    <property type="entry name" value="PRK08202.1"/>
    <property type="match status" value="1"/>
</dbReference>
<feature type="binding site" evidence="6">
    <location>
        <begin position="94"/>
        <end position="96"/>
    </location>
    <ligand>
        <name>phosphate</name>
        <dbReference type="ChEBI" id="CHEBI:43474"/>
    </ligand>
</feature>
<evidence type="ECO:0000259" key="7">
    <source>
        <dbReference type="Pfam" id="PF01048"/>
    </source>
</evidence>
<dbReference type="AlphaFoldDB" id="A8GJQ9"/>
<dbReference type="UniPathway" id="UPA00606"/>
<reference evidence="8" key="1">
    <citation type="submission" date="2007-09" db="EMBL/GenBank/DDBJ databases">
        <title>Complete sequence of chromosome of Serratia proteamaculans 568.</title>
        <authorList>
            <consortium name="US DOE Joint Genome Institute"/>
            <person name="Copeland A."/>
            <person name="Lucas S."/>
            <person name="Lapidus A."/>
            <person name="Barry K."/>
            <person name="Glavina del Rio T."/>
            <person name="Dalin E."/>
            <person name="Tice H."/>
            <person name="Pitluck S."/>
            <person name="Chain P."/>
            <person name="Malfatti S."/>
            <person name="Shin M."/>
            <person name="Vergez L."/>
            <person name="Schmutz J."/>
            <person name="Larimer F."/>
            <person name="Land M."/>
            <person name="Hauser L."/>
            <person name="Kyrpides N."/>
            <person name="Kim E."/>
            <person name="Taghavi S."/>
            <person name="Newman L."/>
            <person name="Vangronsveld J."/>
            <person name="van der Lelie D."/>
            <person name="Richardson P."/>
        </authorList>
    </citation>
    <scope>NUCLEOTIDE SEQUENCE [LARGE SCALE GENOMIC DNA]</scope>
    <source>
        <strain evidence="8">568</strain>
    </source>
</reference>
<dbReference type="PIRSF" id="PIRSF000477">
    <property type="entry name" value="PurNPase"/>
    <property type="match status" value="1"/>
</dbReference>
<dbReference type="EMBL" id="CP000826">
    <property type="protein sequence ID" value="ABV43349.1"/>
    <property type="molecule type" value="Genomic_DNA"/>
</dbReference>
<comment type="pathway">
    <text evidence="1 5">Purine metabolism; purine nucleoside salvage.</text>
</comment>
<feature type="binding site" evidence="6">
    <location>
        <position position="74"/>
    </location>
    <ligand>
        <name>phosphate</name>
        <dbReference type="ChEBI" id="CHEBI:43474"/>
    </ligand>
</feature>
<feature type="domain" description="Nucleoside phosphorylase" evidence="7">
    <location>
        <begin position="38"/>
        <end position="282"/>
    </location>
</feature>
<dbReference type="SUPFAM" id="SSF53167">
    <property type="entry name" value="Purine and uridine phosphorylases"/>
    <property type="match status" value="1"/>
</dbReference>
<evidence type="ECO:0000256" key="5">
    <source>
        <dbReference type="PIRNR" id="PIRNR000477"/>
    </source>
</evidence>
<dbReference type="GO" id="GO:0005737">
    <property type="term" value="C:cytoplasm"/>
    <property type="evidence" value="ECO:0007669"/>
    <property type="project" value="InterPro"/>
</dbReference>
<evidence type="ECO:0000256" key="4">
    <source>
        <dbReference type="ARBA" id="ARBA00022679"/>
    </source>
</evidence>
<evidence type="ECO:0000256" key="2">
    <source>
        <dbReference type="ARBA" id="ARBA00006751"/>
    </source>
</evidence>
<comment type="similarity">
    <text evidence="2 5">Belongs to the PNP/MTAP phosphorylase family.</text>
</comment>
<comment type="function">
    <text evidence="5">The purine nucleoside phosphorylases catalyze the phosphorolytic breakdown of the N-glycosidic bond in the beta-(deoxy)ribonucleoside molecules, with the formation of the corresponding free purine bases and pentose-1-phosphate.</text>
</comment>
<feature type="binding site" evidence="6">
    <location>
        <position position="248"/>
    </location>
    <ligand>
        <name>a purine D-ribonucleoside</name>
        <dbReference type="ChEBI" id="CHEBI:142355"/>
    </ligand>
</feature>
<sequence>MGITSPLIEENTMFNQEDAFSCAEVIRTRLPDFQPHAALILGSGLGALAEVMTDTLTIDYAELPGFPVSGVVGHAGQLVTGWLEGVPVLCMKGRGHYYEGRGMQVMTTAVRTFKLLGCEFLLATNAAGSLRQSVAPGSLVALTDHINFMPESPLVGDNDERFGPRFFSLANAYDRELRGQLAQVAQSVGIPLAEGVFAAYTGPNFETPAEIRMMQTLGCDVVGMSIVPEVLSARHCGLKVLVVSAMTNYAEGLSDTPLSHEQTLSCAALAAEDFMRLIREFFKTR</sequence>
<keyword evidence="3 5" id="KW-0328">Glycosyltransferase</keyword>
<dbReference type="InterPro" id="IPR011268">
    <property type="entry name" value="Purine_phosphorylase"/>
</dbReference>
<dbReference type="PROSITE" id="PS01240">
    <property type="entry name" value="PNP_MTAP_2"/>
    <property type="match status" value="1"/>
</dbReference>
<dbReference type="InterPro" id="IPR035994">
    <property type="entry name" value="Nucleoside_phosphorylase_sf"/>
</dbReference>
<feature type="binding site" evidence="6">
    <location>
        <position position="225"/>
    </location>
    <ligand>
        <name>phosphate</name>
        <dbReference type="ChEBI" id="CHEBI:43474"/>
    </ligand>
</feature>
<dbReference type="GO" id="GO:0009116">
    <property type="term" value="P:nucleoside metabolic process"/>
    <property type="evidence" value="ECO:0007669"/>
    <property type="project" value="InterPro"/>
</dbReference>
<dbReference type="GO" id="GO:0004731">
    <property type="term" value="F:purine-nucleoside phosphorylase activity"/>
    <property type="evidence" value="ECO:0007669"/>
    <property type="project" value="UniProtKB-EC"/>
</dbReference>
<dbReference type="PANTHER" id="PTHR11904">
    <property type="entry name" value="METHYLTHIOADENOSINE/PURINE NUCLEOSIDE PHOSPHORYLASE"/>
    <property type="match status" value="1"/>
</dbReference>
<keyword evidence="4 5" id="KW-0808">Transferase</keyword>
<dbReference type="eggNOG" id="COG0005">
    <property type="taxonomic scope" value="Bacteria"/>
</dbReference>
<protein>
    <recommendedName>
        <fullName evidence="5">Purine nucleoside phosphorylase</fullName>
        <ecNumber evidence="5">2.4.2.1</ecNumber>
    </recommendedName>
    <alternativeName>
        <fullName evidence="5">Inosine-guanosine phosphorylase</fullName>
    </alternativeName>
</protein>
<dbReference type="NCBIfam" id="TIGR01697">
    <property type="entry name" value="PNPH-PUNA-XAPA"/>
    <property type="match status" value="1"/>
</dbReference>
<dbReference type="HOGENOM" id="CLU_054456_1_0_6"/>
<dbReference type="EC" id="2.4.2.1" evidence="5"/>
<dbReference type="InterPro" id="IPR000845">
    <property type="entry name" value="Nucleoside_phosphorylase_d"/>
</dbReference>
<dbReference type="PANTHER" id="PTHR11904:SF9">
    <property type="entry name" value="PURINE NUCLEOSIDE PHOSPHORYLASE-RELATED"/>
    <property type="match status" value="1"/>
</dbReference>
<dbReference type="CDD" id="cd09009">
    <property type="entry name" value="PNP-EcPNPII_like"/>
    <property type="match status" value="1"/>
</dbReference>
<feature type="binding site" evidence="6">
    <location>
        <position position="126"/>
    </location>
    <ligand>
        <name>phosphate</name>
        <dbReference type="ChEBI" id="CHEBI:43474"/>
    </ligand>
</feature>
<accession>A8GJQ9</accession>
<dbReference type="NCBIfam" id="TIGR01699">
    <property type="entry name" value="XAPA"/>
    <property type="match status" value="1"/>
</dbReference>
<gene>
    <name evidence="8" type="ordered locus">Spro_4255</name>
</gene>
<proteinExistence type="inferred from homology"/>